<feature type="signal peptide" evidence="1">
    <location>
        <begin position="1"/>
        <end position="33"/>
    </location>
</feature>
<gene>
    <name evidence="2" type="ordered locus">Exig_2608</name>
</gene>
<dbReference type="HOGENOM" id="CLU_2806096_0_0_9"/>
<protein>
    <submittedName>
        <fullName evidence="2">Uncharacterized protein</fullName>
    </submittedName>
</protein>
<dbReference type="Proteomes" id="UP000001681">
    <property type="component" value="Chromosome"/>
</dbReference>
<organism evidence="2 3">
    <name type="scientific">Exiguobacterium sibiricum (strain DSM 17290 / CCUG 55495 / CIP 109462 / JCM 13490 / 255-15)</name>
    <dbReference type="NCBI Taxonomy" id="262543"/>
    <lineage>
        <taxon>Bacteria</taxon>
        <taxon>Bacillati</taxon>
        <taxon>Bacillota</taxon>
        <taxon>Bacilli</taxon>
        <taxon>Bacillales</taxon>
        <taxon>Bacillales Family XII. Incertae Sedis</taxon>
        <taxon>Exiguobacterium</taxon>
    </lineage>
</organism>
<evidence type="ECO:0000256" key="1">
    <source>
        <dbReference type="SAM" id="SignalP"/>
    </source>
</evidence>
<dbReference type="KEGG" id="esi:Exig_2608"/>
<reference evidence="2 3" key="2">
    <citation type="journal article" date="2008" name="BMC Genomics">
        <title>Architecture of thermal adaptation in an Exiguobacterium sibiricum strain isolated from 3 million year old permafrost: a genome and transcriptome approach.</title>
        <authorList>
            <person name="Rodrigues D.F."/>
            <person name="Ivanova N."/>
            <person name="He Z."/>
            <person name="Huebner M."/>
            <person name="Zhou J."/>
            <person name="Tiedje J.M."/>
        </authorList>
    </citation>
    <scope>NUCLEOTIDE SEQUENCE [LARGE SCALE GENOMIC DNA]</scope>
    <source>
        <strain evidence="3">DSM 17290 / CIP 109462 / JCM 13490 / 255-15</strain>
    </source>
</reference>
<sequence>MSKLSWKHVLATGIIASLILPSSSALNFLTVQAATVQGQGEITPINGLFLSKLGDSSPTSKRSESGR</sequence>
<reference evidence="2 3" key="1">
    <citation type="journal article" date="2006" name="Extremophiles">
        <title>Characterization of Exiguobacterium isolates from the Siberian permafrost. Description of Exiguobacterium sibiricum sp. nov.</title>
        <authorList>
            <person name="Rodrigues D.F."/>
            <person name="Goris J."/>
            <person name="Vishnivetskaya T."/>
            <person name="Gilichinsky D."/>
            <person name="Thomashow M.F."/>
            <person name="Tiedje J.M."/>
        </authorList>
    </citation>
    <scope>NUCLEOTIDE SEQUENCE [LARGE SCALE GENOMIC DNA]</scope>
    <source>
        <strain evidence="3">DSM 17290 / CIP 109462 / JCM 13490 / 255-15</strain>
    </source>
</reference>
<proteinExistence type="predicted"/>
<dbReference type="EMBL" id="CP001022">
    <property type="protein sequence ID" value="ACB62057.1"/>
    <property type="molecule type" value="Genomic_DNA"/>
</dbReference>
<name>B1YMJ7_EXIS2</name>
<evidence type="ECO:0000313" key="2">
    <source>
        <dbReference type="EMBL" id="ACB62057.1"/>
    </source>
</evidence>
<keyword evidence="1" id="KW-0732">Signal</keyword>
<dbReference type="STRING" id="262543.Exig_2608"/>
<accession>B1YMJ7</accession>
<evidence type="ECO:0000313" key="3">
    <source>
        <dbReference type="Proteomes" id="UP000001681"/>
    </source>
</evidence>
<reference evidence="3" key="3">
    <citation type="submission" date="2008-04" db="EMBL/GenBank/DDBJ databases">
        <title>Complete sequence of chromosome of Exiguobacterium sibiricum 255-15.</title>
        <authorList>
            <consortium name="US DOE Joint Genome Institute"/>
            <person name="Copeland A."/>
            <person name="Lucas S."/>
            <person name="Lapidus A."/>
            <person name="Glavina del Rio T."/>
            <person name="Dalin E."/>
            <person name="Tice H."/>
            <person name="Bruce D."/>
            <person name="Goodwin L."/>
            <person name="Pitluck S."/>
            <person name="Kiss H."/>
            <person name="Chertkov O."/>
            <person name="Monk C."/>
            <person name="Brettin T."/>
            <person name="Detter J.C."/>
            <person name="Han C."/>
            <person name="Kuske C.R."/>
            <person name="Schmutz J."/>
            <person name="Larimer F."/>
            <person name="Land M."/>
            <person name="Hauser L."/>
            <person name="Kyrpides N."/>
            <person name="Mikhailova N."/>
            <person name="Vishnivetskaya T."/>
            <person name="Rodrigues D.F."/>
            <person name="Gilichinsky D."/>
            <person name="Tiedje J."/>
            <person name="Richardson P."/>
        </authorList>
    </citation>
    <scope>NUCLEOTIDE SEQUENCE [LARGE SCALE GENOMIC DNA]</scope>
    <source>
        <strain evidence="3">DSM 17290 / CIP 109462 / JCM 13490 / 255-15</strain>
    </source>
</reference>
<keyword evidence="3" id="KW-1185">Reference proteome</keyword>
<dbReference type="AlphaFoldDB" id="B1YMJ7"/>
<feature type="chain" id="PRO_5002773401" evidence="1">
    <location>
        <begin position="34"/>
        <end position="67"/>
    </location>
</feature>